<evidence type="ECO:0000313" key="3">
    <source>
        <dbReference type="Proteomes" id="UP000183809"/>
    </source>
</evidence>
<sequence>MPRGPKTIEEKRATAAARSRRYRERKRKARLKNQSPAPEVQDTEEISPTQGISDGRVSPEVGPYASTLLRLSTSPSVASSYSPARETGPEMNEARASNVSSEGSHHGAYGPNAEDVEASSLLERDSGNENEPFAQGSEVMLTRVNIAPTGGSCYQGDATSPVSSDQNDGKFDDGDGHFGDVESDVDGSSTSSLLSGITPLTMTSAAHPIMEKQSAAGNSMNDGDFMPSSSSASTSSQTSDDDTDDISFIENTEQSLDEPDPDCAARDLATDLIQRVKHSDCMCDDSPGDRPLNGSYSLRAFVNFWRNRITSNLDTGVTCFPLEFDGMIPAQPSGHPTNEVPWEEILAGGGEGENPLPSLSLLESELEEEELRDAPVGRSWDVDSFIAEINGLSAYREGFKLAYRPPYMRSIKQNQRVLIRSRKLHRTRQLRLGTGTSSSTFYNCHVFFPNMPVWNEEVHVSDVFQKEWIDRIVAPSLRLVCPPDVVQHHPVSFQDADNKSKVRRQDFVSGTSAAIDVQYTIPSKYLASF</sequence>
<dbReference type="STRING" id="236234.A0A1J9RC61"/>
<dbReference type="AlphaFoldDB" id="A0A1J9RC61"/>
<comment type="caution">
    <text evidence="2">The sequence shown here is derived from an EMBL/GenBank/DDBJ whole genome shotgun (WGS) entry which is preliminary data.</text>
</comment>
<dbReference type="GeneID" id="31018593"/>
<dbReference type="EMBL" id="MNUE01000067">
    <property type="protein sequence ID" value="OJD30059.1"/>
    <property type="molecule type" value="Genomic_DNA"/>
</dbReference>
<feature type="compositionally biased region" description="Basic and acidic residues" evidence="1">
    <location>
        <begin position="167"/>
        <end position="180"/>
    </location>
</feature>
<feature type="compositionally biased region" description="Basic and acidic residues" evidence="1">
    <location>
        <begin position="1"/>
        <end position="13"/>
    </location>
</feature>
<feature type="compositionally biased region" description="Polar residues" evidence="1">
    <location>
        <begin position="157"/>
        <end position="166"/>
    </location>
</feature>
<gene>
    <name evidence="2" type="ORF">BKCO1_670002</name>
</gene>
<feature type="compositionally biased region" description="Basic residues" evidence="1">
    <location>
        <begin position="18"/>
        <end position="31"/>
    </location>
</feature>
<organism evidence="2 3">
    <name type="scientific">Diplodia corticola</name>
    <dbReference type="NCBI Taxonomy" id="236234"/>
    <lineage>
        <taxon>Eukaryota</taxon>
        <taxon>Fungi</taxon>
        <taxon>Dikarya</taxon>
        <taxon>Ascomycota</taxon>
        <taxon>Pezizomycotina</taxon>
        <taxon>Dothideomycetes</taxon>
        <taxon>Dothideomycetes incertae sedis</taxon>
        <taxon>Botryosphaeriales</taxon>
        <taxon>Botryosphaeriaceae</taxon>
        <taxon>Diplodia</taxon>
    </lineage>
</organism>
<dbReference type="RefSeq" id="XP_020126319.1">
    <property type="nucleotide sequence ID" value="XM_020278332.1"/>
</dbReference>
<proteinExistence type="predicted"/>
<feature type="compositionally biased region" description="Low complexity" evidence="1">
    <location>
        <begin position="228"/>
        <end position="238"/>
    </location>
</feature>
<keyword evidence="3" id="KW-1185">Reference proteome</keyword>
<feature type="region of interest" description="Disordered" evidence="1">
    <location>
        <begin position="1"/>
        <end position="192"/>
    </location>
</feature>
<accession>A0A1J9RC61</accession>
<dbReference type="OrthoDB" id="5428699at2759"/>
<reference evidence="2 3" key="1">
    <citation type="submission" date="2016-10" db="EMBL/GenBank/DDBJ databases">
        <title>Proteomics and genomics reveal pathogen-plant mechanisms compatible with a hemibiotrophic lifestyle of Diplodia corticola.</title>
        <authorList>
            <person name="Fernandes I."/>
            <person name="De Jonge R."/>
            <person name="Van De Peer Y."/>
            <person name="Devreese B."/>
            <person name="Alves A."/>
            <person name="Esteves A.C."/>
        </authorList>
    </citation>
    <scope>NUCLEOTIDE SEQUENCE [LARGE SCALE GENOMIC DNA]</scope>
    <source>
        <strain evidence="2 3">CBS 112549</strain>
    </source>
</reference>
<dbReference type="Proteomes" id="UP000183809">
    <property type="component" value="Unassembled WGS sequence"/>
</dbReference>
<feature type="region of interest" description="Disordered" evidence="1">
    <location>
        <begin position="215"/>
        <end position="245"/>
    </location>
</feature>
<feature type="compositionally biased region" description="Low complexity" evidence="1">
    <location>
        <begin position="72"/>
        <end position="84"/>
    </location>
</feature>
<evidence type="ECO:0000256" key="1">
    <source>
        <dbReference type="SAM" id="MobiDB-lite"/>
    </source>
</evidence>
<name>A0A1J9RC61_9PEZI</name>
<evidence type="ECO:0000313" key="2">
    <source>
        <dbReference type="EMBL" id="OJD30059.1"/>
    </source>
</evidence>
<protein>
    <submittedName>
        <fullName evidence="2">Uncharacterized protein</fullName>
    </submittedName>
</protein>